<comment type="caution">
    <text evidence="1">The sequence shown here is derived from an EMBL/GenBank/DDBJ whole genome shotgun (WGS) entry which is preliminary data.</text>
</comment>
<accession>A0A6I2UGS5</accession>
<dbReference type="AlphaFoldDB" id="A0A6I2UGS5"/>
<gene>
    <name evidence="1" type="ORF">FYJ84_04360</name>
</gene>
<evidence type="ECO:0000313" key="2">
    <source>
        <dbReference type="Proteomes" id="UP000433181"/>
    </source>
</evidence>
<name>A0A6I2UGS5_9FIRM</name>
<dbReference type="Proteomes" id="UP000433181">
    <property type="component" value="Unassembled WGS sequence"/>
</dbReference>
<dbReference type="RefSeq" id="WP_154406381.1">
    <property type="nucleotide sequence ID" value="NZ_VUNR01000005.1"/>
</dbReference>
<reference evidence="1 2" key="1">
    <citation type="submission" date="2019-08" db="EMBL/GenBank/DDBJ databases">
        <title>In-depth cultivation of the pig gut microbiome towards novel bacterial diversity and tailored functional studies.</title>
        <authorList>
            <person name="Wylensek D."/>
            <person name="Hitch T.C.A."/>
            <person name="Clavel T."/>
        </authorList>
    </citation>
    <scope>NUCLEOTIDE SEQUENCE [LARGE SCALE GENOMIC DNA]</scope>
    <source>
        <strain evidence="1 2">WCA-693-APC-5D-A</strain>
    </source>
</reference>
<sequence length="131" mass="14492">MGAALFSSVWTATHRQDSYNYDGASDIQRFERSQETMTSDGDLPVVYGRRQISGNQTYHKTNSDSTTLWKHVVLCEGGIEGIESVTANDLLIPTGSQTGNTVFTIQNVKYPDAWVKKEGHTLTLYANGNTK</sequence>
<proteinExistence type="predicted"/>
<keyword evidence="2" id="KW-1185">Reference proteome</keyword>
<organism evidence="1 2">
    <name type="scientific">Anaerovibrio slackiae</name>
    <dbReference type="NCBI Taxonomy" id="2652309"/>
    <lineage>
        <taxon>Bacteria</taxon>
        <taxon>Bacillati</taxon>
        <taxon>Bacillota</taxon>
        <taxon>Negativicutes</taxon>
        <taxon>Selenomonadales</taxon>
        <taxon>Selenomonadaceae</taxon>
        <taxon>Anaerovibrio</taxon>
    </lineage>
</organism>
<evidence type="ECO:0000313" key="1">
    <source>
        <dbReference type="EMBL" id="MSU08222.1"/>
    </source>
</evidence>
<protein>
    <submittedName>
        <fullName evidence="1">Uncharacterized protein</fullName>
    </submittedName>
</protein>
<dbReference type="GeneID" id="96778139"/>
<dbReference type="EMBL" id="VUNR01000005">
    <property type="protein sequence ID" value="MSU08222.1"/>
    <property type="molecule type" value="Genomic_DNA"/>
</dbReference>